<dbReference type="EMBL" id="CP050063">
    <property type="protein sequence ID" value="QIP13698.1"/>
    <property type="molecule type" value="Genomic_DNA"/>
</dbReference>
<evidence type="ECO:0000313" key="2">
    <source>
        <dbReference type="Proteomes" id="UP000501802"/>
    </source>
</evidence>
<dbReference type="AlphaFoldDB" id="A0A6G9AMQ6"/>
<gene>
    <name evidence="1" type="ORF">G8759_14250</name>
</gene>
<protein>
    <submittedName>
        <fullName evidence="1">Uncharacterized protein</fullName>
    </submittedName>
</protein>
<keyword evidence="2" id="KW-1185">Reference proteome</keyword>
<evidence type="ECO:0000313" key="1">
    <source>
        <dbReference type="EMBL" id="QIP13698.1"/>
    </source>
</evidence>
<accession>A0A6G9AMQ6</accession>
<dbReference type="Proteomes" id="UP000501802">
    <property type="component" value="Chromosome"/>
</dbReference>
<proteinExistence type="predicted"/>
<dbReference type="KEGG" id="spib:G8759_14250"/>
<sequence length="87" mass="10107">MYKTDGSFYTAGAGTYSTEGDQYKETFLFYSNSVYVGSSAWQQWKLPSDTLYFYRFPKGDRQTGKDVTQEWGQNKFVEKRVRATGRP</sequence>
<name>A0A6G9AMQ6_9BACT</name>
<dbReference type="RefSeq" id="WP_167209022.1">
    <property type="nucleotide sequence ID" value="NZ_CP050063.1"/>
</dbReference>
<organism evidence="1 2">
    <name type="scientific">Spirosoma aureum</name>
    <dbReference type="NCBI Taxonomy" id="2692134"/>
    <lineage>
        <taxon>Bacteria</taxon>
        <taxon>Pseudomonadati</taxon>
        <taxon>Bacteroidota</taxon>
        <taxon>Cytophagia</taxon>
        <taxon>Cytophagales</taxon>
        <taxon>Cytophagaceae</taxon>
        <taxon>Spirosoma</taxon>
    </lineage>
</organism>
<reference evidence="1 2" key="1">
    <citation type="submission" date="2020-03" db="EMBL/GenBank/DDBJ databases">
        <authorList>
            <person name="Kim M.K."/>
        </authorList>
    </citation>
    <scope>NUCLEOTIDE SEQUENCE [LARGE SCALE GENOMIC DNA]</scope>
    <source>
        <strain evidence="1 2">BT328</strain>
    </source>
</reference>